<comment type="caution">
    <text evidence="7">The sequence shown here is derived from an EMBL/GenBank/DDBJ whole genome shotgun (WGS) entry which is preliminary data.</text>
</comment>
<proteinExistence type="predicted"/>
<keyword evidence="4" id="KW-0539">Nucleus</keyword>
<evidence type="ECO:0000313" key="8">
    <source>
        <dbReference type="Proteomes" id="UP000037510"/>
    </source>
</evidence>
<gene>
    <name evidence="7" type="ORF">OBRU01_02472</name>
</gene>
<feature type="compositionally biased region" description="Basic and acidic residues" evidence="5">
    <location>
        <begin position="74"/>
        <end position="85"/>
    </location>
</feature>
<name>A0A0L7LMB0_OPEBR</name>
<evidence type="ECO:0000256" key="3">
    <source>
        <dbReference type="ARBA" id="ARBA00022737"/>
    </source>
</evidence>
<dbReference type="PANTHER" id="PTHR14085">
    <property type="entry name" value="WD-REPEAT PROTEIN BING4"/>
    <property type="match status" value="1"/>
</dbReference>
<feature type="domain" description="BING4 C-terminal" evidence="6">
    <location>
        <begin position="353"/>
        <end position="421"/>
    </location>
</feature>
<dbReference type="InterPro" id="IPR015943">
    <property type="entry name" value="WD40/YVTN_repeat-like_dom_sf"/>
</dbReference>
<keyword evidence="2" id="KW-0853">WD repeat</keyword>
<dbReference type="Proteomes" id="UP000037510">
    <property type="component" value="Unassembled WGS sequence"/>
</dbReference>
<feature type="compositionally biased region" description="Polar residues" evidence="5">
    <location>
        <begin position="33"/>
        <end position="43"/>
    </location>
</feature>
<dbReference type="InterPro" id="IPR036322">
    <property type="entry name" value="WD40_repeat_dom_sf"/>
</dbReference>
<dbReference type="EMBL" id="JTDY01000585">
    <property type="protein sequence ID" value="KOB76565.1"/>
    <property type="molecule type" value="Genomic_DNA"/>
</dbReference>
<feature type="region of interest" description="Disordered" evidence="5">
    <location>
        <begin position="451"/>
        <end position="488"/>
    </location>
</feature>
<reference evidence="7 8" key="1">
    <citation type="journal article" date="2015" name="Genome Biol. Evol.">
        <title>The genome of winter moth (Operophtera brumata) provides a genomic perspective on sexual dimorphism and phenology.</title>
        <authorList>
            <person name="Derks M.F."/>
            <person name="Smit S."/>
            <person name="Salis L."/>
            <person name="Schijlen E."/>
            <person name="Bossers A."/>
            <person name="Mateman C."/>
            <person name="Pijl A.S."/>
            <person name="de Ridder D."/>
            <person name="Groenen M.A."/>
            <person name="Visser M.E."/>
            <person name="Megens H.J."/>
        </authorList>
    </citation>
    <scope>NUCLEOTIDE SEQUENCE [LARGE SCALE GENOMIC DNA]</scope>
    <source>
        <strain evidence="7">WM2013NL</strain>
        <tissue evidence="7">Head and thorax</tissue>
    </source>
</reference>
<comment type="subcellular location">
    <subcellularLocation>
        <location evidence="1">Nucleus</location>
        <location evidence="1">Nucleolus</location>
    </subcellularLocation>
</comment>
<evidence type="ECO:0000256" key="4">
    <source>
        <dbReference type="ARBA" id="ARBA00023242"/>
    </source>
</evidence>
<evidence type="ECO:0000256" key="2">
    <source>
        <dbReference type="ARBA" id="ARBA00022574"/>
    </source>
</evidence>
<dbReference type="GO" id="GO:0030686">
    <property type="term" value="C:90S preribosome"/>
    <property type="evidence" value="ECO:0007669"/>
    <property type="project" value="TreeGrafter"/>
</dbReference>
<keyword evidence="3" id="KW-0677">Repeat</keyword>
<dbReference type="STRING" id="104452.A0A0L7LMB0"/>
<evidence type="ECO:0000313" key="7">
    <source>
        <dbReference type="EMBL" id="KOB76565.1"/>
    </source>
</evidence>
<organism evidence="7 8">
    <name type="scientific">Operophtera brumata</name>
    <name type="common">Winter moth</name>
    <name type="synonym">Phalaena brumata</name>
    <dbReference type="NCBI Taxonomy" id="104452"/>
    <lineage>
        <taxon>Eukaryota</taxon>
        <taxon>Metazoa</taxon>
        <taxon>Ecdysozoa</taxon>
        <taxon>Arthropoda</taxon>
        <taxon>Hexapoda</taxon>
        <taxon>Insecta</taxon>
        <taxon>Pterygota</taxon>
        <taxon>Neoptera</taxon>
        <taxon>Endopterygota</taxon>
        <taxon>Lepidoptera</taxon>
        <taxon>Glossata</taxon>
        <taxon>Ditrysia</taxon>
        <taxon>Geometroidea</taxon>
        <taxon>Geometridae</taxon>
        <taxon>Larentiinae</taxon>
        <taxon>Operophtera</taxon>
    </lineage>
</organism>
<dbReference type="GO" id="GO:0032040">
    <property type="term" value="C:small-subunit processome"/>
    <property type="evidence" value="ECO:0007669"/>
    <property type="project" value="TreeGrafter"/>
</dbReference>
<evidence type="ECO:0000256" key="5">
    <source>
        <dbReference type="SAM" id="MobiDB-lite"/>
    </source>
</evidence>
<dbReference type="AlphaFoldDB" id="A0A0L7LMB0"/>
<dbReference type="Gene3D" id="2.130.10.10">
    <property type="entry name" value="YVTN repeat-like/Quinoprotein amine dehydrogenase"/>
    <property type="match status" value="1"/>
</dbReference>
<evidence type="ECO:0000256" key="1">
    <source>
        <dbReference type="ARBA" id="ARBA00004604"/>
    </source>
</evidence>
<dbReference type="InterPro" id="IPR012952">
    <property type="entry name" value="BING4_C_dom"/>
</dbReference>
<feature type="compositionally biased region" description="Basic and acidic residues" evidence="5">
    <location>
        <begin position="94"/>
        <end position="105"/>
    </location>
</feature>
<dbReference type="Pfam" id="PF08149">
    <property type="entry name" value="BING4CT"/>
    <property type="match status" value="1"/>
</dbReference>
<evidence type="ECO:0000259" key="6">
    <source>
        <dbReference type="SMART" id="SM01033"/>
    </source>
</evidence>
<keyword evidence="8" id="KW-1185">Reference proteome</keyword>
<protein>
    <submittedName>
        <fullName evidence="7">WD repeat-containing protein 46</fullName>
    </submittedName>
</protein>
<dbReference type="SUPFAM" id="SSF50978">
    <property type="entry name" value="WD40 repeat-like"/>
    <property type="match status" value="1"/>
</dbReference>
<feature type="compositionally biased region" description="Basic and acidic residues" evidence="5">
    <location>
        <begin position="1"/>
        <end position="17"/>
    </location>
</feature>
<dbReference type="PANTHER" id="PTHR14085:SF3">
    <property type="entry name" value="WD REPEAT-CONTAINING PROTEIN 46"/>
    <property type="match status" value="1"/>
</dbReference>
<accession>A0A0L7LMB0</accession>
<dbReference type="GO" id="GO:0000462">
    <property type="term" value="P:maturation of SSU-rRNA from tricistronic rRNA transcript (SSU-rRNA, 5.8S rRNA, LSU-rRNA)"/>
    <property type="evidence" value="ECO:0007669"/>
    <property type="project" value="TreeGrafter"/>
</dbReference>
<feature type="region of interest" description="Disordered" evidence="5">
    <location>
        <begin position="1"/>
        <end position="50"/>
    </location>
</feature>
<feature type="region of interest" description="Disordered" evidence="5">
    <location>
        <begin position="67"/>
        <end position="110"/>
    </location>
</feature>
<sequence>MKAERKKRYFDSKDESKGPVNKNRGVSKKKNNEINQFQVTETPSTEKKTSDDVEVYNIKVTTRMLKGQRIKNAKRAERPLRDKKNQKFPGRAPIDPKRLENHSRGEGMGAGVRHPLYAEKLKKKEKRINFAQDQAARTEILLAEDQGGLVVGDDVKTTTVHQRIIAHSVDIAAASKIFELELEFGPYIAKYSRNGRHLLLGSKRGHLAAFDWITKKLHCEINVMESIHDKEWLYIYDNTGTEIHCVKRMDKILRMEFLPYHFLLAAVNHMGRSAVMTQNPYNATLCLGNAQGVVSLWAPTVKQPLAKILCHKTPLTSIAVDSRGISMKIWDIRNLDGPLQEYRLRTAAVDLEPYMRHRMAKSIGNFKFCPYEDVLGIGTSNGFTSIIIPESNPFQNKTQRREAEVKALLDKIPAELITLNPFEVTEVDVPSMHEQMEAKKSLLYLKPRKVDTTPRRKNKGKTEFVQQSKEAKKLLDLPEQPKAPKQSFGVLDRFVSKK</sequence>
<dbReference type="SMART" id="SM01033">
    <property type="entry name" value="BING4CT"/>
    <property type="match status" value="1"/>
</dbReference>
<dbReference type="InterPro" id="IPR040315">
    <property type="entry name" value="WDR46/Utp7"/>
</dbReference>